<accession>A0A4U6S8I0</accession>
<dbReference type="InterPro" id="IPR009875">
    <property type="entry name" value="PilZ_domain"/>
</dbReference>
<comment type="caution">
    <text evidence="2">The sequence shown here is derived from an EMBL/GenBank/DDBJ whole genome shotgun (WGS) entry which is preliminary data.</text>
</comment>
<dbReference type="GO" id="GO:0035438">
    <property type="term" value="F:cyclic-di-GMP binding"/>
    <property type="evidence" value="ECO:0007669"/>
    <property type="project" value="InterPro"/>
</dbReference>
<sequence length="113" mass="12285">MASRTATMASNGARIKVSREPRRQLNNRAAWITVDDGATESECAVVDISPGGAKITTEVEFEVKDRLALTLLADHAKRYPCEVVWRRGKTYGLKFVTAEVEPVEPAAEPAGAI</sequence>
<dbReference type="EMBL" id="SZZP01000002">
    <property type="protein sequence ID" value="TKV83373.1"/>
    <property type="molecule type" value="Genomic_DNA"/>
</dbReference>
<gene>
    <name evidence="2" type="ORF">FDV58_03870</name>
</gene>
<dbReference type="SUPFAM" id="SSF141371">
    <property type="entry name" value="PilZ domain-like"/>
    <property type="match status" value="1"/>
</dbReference>
<evidence type="ECO:0000313" key="3">
    <source>
        <dbReference type="Proteomes" id="UP000305095"/>
    </source>
</evidence>
<dbReference type="Gene3D" id="2.40.10.220">
    <property type="entry name" value="predicted glycosyltransferase like domains"/>
    <property type="match status" value="1"/>
</dbReference>
<dbReference type="Proteomes" id="UP000305095">
    <property type="component" value="Unassembled WGS sequence"/>
</dbReference>
<reference evidence="2 3" key="1">
    <citation type="submission" date="2019-05" db="EMBL/GenBank/DDBJ databases">
        <title>Draft Genome of Bradyrhizobium elkanii strain SEMIA 938, Used in Commercial Inoculants for Lupinus spp. in Brazil.</title>
        <authorList>
            <person name="Hungria M."/>
            <person name="Delamuta J.R.M."/>
            <person name="Ribeiro R.A."/>
            <person name="Nogueira M.A."/>
        </authorList>
    </citation>
    <scope>NUCLEOTIDE SEQUENCE [LARGE SCALE GENOMIC DNA]</scope>
    <source>
        <strain evidence="2 3">Semia 938</strain>
    </source>
</reference>
<dbReference type="AlphaFoldDB" id="A0A4U6S8I0"/>
<dbReference type="Pfam" id="PF07238">
    <property type="entry name" value="PilZ"/>
    <property type="match status" value="1"/>
</dbReference>
<proteinExistence type="predicted"/>
<evidence type="ECO:0000313" key="2">
    <source>
        <dbReference type="EMBL" id="TKV83373.1"/>
    </source>
</evidence>
<evidence type="ECO:0000259" key="1">
    <source>
        <dbReference type="Pfam" id="PF07238"/>
    </source>
</evidence>
<organism evidence="2 3">
    <name type="scientific">Bradyrhizobium elkanii</name>
    <dbReference type="NCBI Taxonomy" id="29448"/>
    <lineage>
        <taxon>Bacteria</taxon>
        <taxon>Pseudomonadati</taxon>
        <taxon>Pseudomonadota</taxon>
        <taxon>Alphaproteobacteria</taxon>
        <taxon>Hyphomicrobiales</taxon>
        <taxon>Nitrobacteraceae</taxon>
        <taxon>Bradyrhizobium</taxon>
    </lineage>
</organism>
<name>A0A4U6S8I0_BRAEL</name>
<protein>
    <submittedName>
        <fullName evidence="2">PilZ domain-containing protein</fullName>
    </submittedName>
</protein>
<feature type="domain" description="PilZ" evidence="1">
    <location>
        <begin position="21"/>
        <end position="99"/>
    </location>
</feature>